<dbReference type="InterPro" id="IPR012495">
    <property type="entry name" value="TadE-like_dom"/>
</dbReference>
<organism evidence="3 4">
    <name type="scientific">Vibrio artabrorum</name>
    <dbReference type="NCBI Taxonomy" id="446374"/>
    <lineage>
        <taxon>Bacteria</taxon>
        <taxon>Pseudomonadati</taxon>
        <taxon>Pseudomonadota</taxon>
        <taxon>Gammaproteobacteria</taxon>
        <taxon>Vibrionales</taxon>
        <taxon>Vibrionaceae</taxon>
        <taxon>Vibrio</taxon>
    </lineage>
</organism>
<dbReference type="EMBL" id="JAUFQY010000001">
    <property type="protein sequence ID" value="MDN3701129.1"/>
    <property type="molecule type" value="Genomic_DNA"/>
</dbReference>
<dbReference type="Proteomes" id="UP001223712">
    <property type="component" value="Unassembled WGS sequence"/>
</dbReference>
<evidence type="ECO:0000259" key="2">
    <source>
        <dbReference type="Pfam" id="PF07811"/>
    </source>
</evidence>
<protein>
    <submittedName>
        <fullName evidence="3">TadE/TadG family type IV pilus assembly protein</fullName>
    </submittedName>
</protein>
<keyword evidence="1" id="KW-0812">Transmembrane</keyword>
<dbReference type="Pfam" id="PF07811">
    <property type="entry name" value="TadE"/>
    <property type="match status" value="1"/>
</dbReference>
<gene>
    <name evidence="3" type="ORF">QWY96_09950</name>
</gene>
<proteinExistence type="predicted"/>
<evidence type="ECO:0000313" key="3">
    <source>
        <dbReference type="EMBL" id="MDN3701129.1"/>
    </source>
</evidence>
<feature type="domain" description="TadE-like" evidence="2">
    <location>
        <begin position="10"/>
        <end position="52"/>
    </location>
</feature>
<comment type="caution">
    <text evidence="3">The sequence shown here is derived from an EMBL/GenBank/DDBJ whole genome shotgun (WGS) entry which is preliminary data.</text>
</comment>
<keyword evidence="1" id="KW-1133">Transmembrane helix</keyword>
<accession>A0ABT8CKS2</accession>
<feature type="transmembrane region" description="Helical" evidence="1">
    <location>
        <begin position="12"/>
        <end position="38"/>
    </location>
</feature>
<evidence type="ECO:0000256" key="1">
    <source>
        <dbReference type="SAM" id="Phobius"/>
    </source>
</evidence>
<dbReference type="RefSeq" id="WP_261837970.1">
    <property type="nucleotide sequence ID" value="NZ_AP025458.1"/>
</dbReference>
<keyword evidence="4" id="KW-1185">Reference proteome</keyword>
<evidence type="ECO:0000313" key="4">
    <source>
        <dbReference type="Proteomes" id="UP001223712"/>
    </source>
</evidence>
<name>A0ABT8CKS2_9VIBR</name>
<sequence length="142" mass="15486">MKRFNQKNRGFAAIEMVFATPVLLFFLILVLEFGNILIHYNVISKSVQNGARYAVSEVYGTVGGTIAPISEIQNVVVYGRNSVGTAILSTLTTADVTISPPTSDSYVRVSVTYDYIPQFLSIPFSSESLAIPLSVTSVMRVL</sequence>
<reference evidence="4" key="1">
    <citation type="journal article" date="2019" name="Int. J. Syst. Evol. Microbiol.">
        <title>The Global Catalogue of Microorganisms (GCM) 10K type strain sequencing project: providing services to taxonomists for standard genome sequencing and annotation.</title>
        <authorList>
            <consortium name="The Broad Institute Genomics Platform"/>
            <consortium name="The Broad Institute Genome Sequencing Center for Infectious Disease"/>
            <person name="Wu L."/>
            <person name="Ma J."/>
        </authorList>
    </citation>
    <scope>NUCLEOTIDE SEQUENCE [LARGE SCALE GENOMIC DNA]</scope>
    <source>
        <strain evidence="4">CECT 7226</strain>
    </source>
</reference>
<keyword evidence="1" id="KW-0472">Membrane</keyword>